<accession>A0A5D0ILD8</accession>
<evidence type="ECO:0000313" key="10">
    <source>
        <dbReference type="EMBL" id="TYA84306.1"/>
    </source>
</evidence>
<evidence type="ECO:0000256" key="8">
    <source>
        <dbReference type="SAM" id="SignalP"/>
    </source>
</evidence>
<keyword evidence="8" id="KW-0732">Signal</keyword>
<dbReference type="Gene3D" id="2.40.170.20">
    <property type="entry name" value="TonB-dependent receptor, beta-barrel domain"/>
    <property type="match status" value="1"/>
</dbReference>
<protein>
    <submittedName>
        <fullName evidence="10">SusC/RagA family TonB-linked outer membrane protein</fullName>
    </submittedName>
</protein>
<dbReference type="InterPro" id="IPR037066">
    <property type="entry name" value="Plug_dom_sf"/>
</dbReference>
<gene>
    <name evidence="10" type="ORF">FUA24_06575</name>
</gene>
<evidence type="ECO:0000256" key="2">
    <source>
        <dbReference type="ARBA" id="ARBA00022448"/>
    </source>
</evidence>
<keyword evidence="11" id="KW-1185">Reference proteome</keyword>
<keyword evidence="3 7" id="KW-1134">Transmembrane beta strand</keyword>
<dbReference type="RefSeq" id="WP_148540777.1">
    <property type="nucleotide sequence ID" value="NZ_VSDQ01000409.1"/>
</dbReference>
<dbReference type="EMBL" id="VSDQ01000409">
    <property type="protein sequence ID" value="TYA84306.1"/>
    <property type="molecule type" value="Genomic_DNA"/>
</dbReference>
<dbReference type="InterPro" id="IPR039426">
    <property type="entry name" value="TonB-dep_rcpt-like"/>
</dbReference>
<dbReference type="InterPro" id="IPR023996">
    <property type="entry name" value="TonB-dep_OMP_SusC/RagA"/>
</dbReference>
<dbReference type="Gene3D" id="2.170.130.10">
    <property type="entry name" value="TonB-dependent receptor, plug domain"/>
    <property type="match status" value="1"/>
</dbReference>
<evidence type="ECO:0000256" key="3">
    <source>
        <dbReference type="ARBA" id="ARBA00022452"/>
    </source>
</evidence>
<proteinExistence type="inferred from homology"/>
<evidence type="ECO:0000256" key="6">
    <source>
        <dbReference type="ARBA" id="ARBA00023237"/>
    </source>
</evidence>
<dbReference type="Pfam" id="PF07715">
    <property type="entry name" value="Plug"/>
    <property type="match status" value="1"/>
</dbReference>
<evidence type="ECO:0000256" key="4">
    <source>
        <dbReference type="ARBA" id="ARBA00022692"/>
    </source>
</evidence>
<comment type="caution">
    <text evidence="10">The sequence shown here is derived from an EMBL/GenBank/DDBJ whole genome shotgun (WGS) entry which is preliminary data.</text>
</comment>
<feature type="chain" id="PRO_5023132766" evidence="8">
    <location>
        <begin position="19"/>
        <end position="924"/>
    </location>
</feature>
<dbReference type="InterPro" id="IPR012910">
    <property type="entry name" value="Plug_dom"/>
</dbReference>
<evidence type="ECO:0000256" key="5">
    <source>
        <dbReference type="ARBA" id="ARBA00023136"/>
    </source>
</evidence>
<dbReference type="PROSITE" id="PS52016">
    <property type="entry name" value="TONB_DEPENDENT_REC_3"/>
    <property type="match status" value="1"/>
</dbReference>
<keyword evidence="4 7" id="KW-0812">Transmembrane</keyword>
<dbReference type="SUPFAM" id="SSF56935">
    <property type="entry name" value="Porins"/>
    <property type="match status" value="1"/>
</dbReference>
<keyword evidence="6 7" id="KW-0998">Cell outer membrane</keyword>
<dbReference type="GO" id="GO:0009279">
    <property type="term" value="C:cell outer membrane"/>
    <property type="evidence" value="ECO:0007669"/>
    <property type="project" value="UniProtKB-SubCell"/>
</dbReference>
<dbReference type="NCBIfam" id="TIGR04056">
    <property type="entry name" value="OMP_RagA_SusC"/>
    <property type="match status" value="1"/>
</dbReference>
<name>A0A5D0ILD8_9FLAO</name>
<feature type="domain" description="TonB-dependent receptor plug" evidence="9">
    <location>
        <begin position="46"/>
        <end position="150"/>
    </location>
</feature>
<keyword evidence="5 7" id="KW-0472">Membrane</keyword>
<dbReference type="Proteomes" id="UP000323930">
    <property type="component" value="Unassembled WGS sequence"/>
</dbReference>
<feature type="signal peptide" evidence="8">
    <location>
        <begin position="1"/>
        <end position="18"/>
    </location>
</feature>
<dbReference type="OrthoDB" id="9768177at2"/>
<evidence type="ECO:0000259" key="9">
    <source>
        <dbReference type="Pfam" id="PF07715"/>
    </source>
</evidence>
<dbReference type="AlphaFoldDB" id="A0A5D0ILD8"/>
<comment type="subcellular location">
    <subcellularLocation>
        <location evidence="1 7">Cell outer membrane</location>
        <topology evidence="1 7">Multi-pass membrane protein</topology>
    </subcellularLocation>
</comment>
<sequence>MKYYILLVLTAFVGVVSAQQNLNDSLTKVSVDDKVILPFGEISKDRLVGAVDVITAEDMSHTSDYNVESSLVGLAPGLIVNKGSGSPGFDTTWMRIRGISRGGNDAPLIVIDGIANRALASISIDEVSTIQILKDVTAKMLYGSKAANGVIMVTTKRGYEGKKKVEFFVESGLKRPTVLPEYLNSGQYARLYNQARINDGFDPIYTDEQINNYENSPSTLFPDVDYYDTFLKKSTTFQRINAQLRGGDERTKYFLNVGFIGEDGLEKVGQTQKFNRLNVRSNLDYQVNNTVSAFLDIAGRMDIWDRANITNGEFFNTLSSHRPNDYPIWAGEVGDTDNLGWSPRVGTNLMGELTRSGYVNTKNYYAQTNFGLDFDLDNLVKGLSFGGYVTFDFYNNISIGKNLSYSRIDPSDGTRIGTDVLQSGEVRQGDDSLQNLGLVGTIDFERSWGLNDLQINLSGFRQTLTRKSTLDGPTTQQDDKNMNFGARVNYMFNKKYTIEGSASYMGSDRFTEDNRWGLFGAGGFGWIVSNEDFLKDSQSINFLKLKGSFGVMGYDSSVDYLLYRDFYQGGGGFRFGPGNAVQEFAWRAGQIGNPDLTFEKSREINVGIEARLFNNKLALEANYFNELRTGIPIVLNNAIPDYTGQLKPIGNFNEVSNKGVDVSINYSNGGKDFKYSLGANLIYSKAVNEVFDEINIYSNLNRTGQASDAIIGYVADGLYQDDADIASHGVTSSLGDVIPGDIKLLDIVNDNGDNVINEFDRRVIGNSTPRFNYALNLNLEYKGFELFVIGQGITGFDRYLTNRYYWNTGENKYSVQALGAAVPGAVSGASSPRLTSLTQSHSYRGSSYWLVDGSFFKIRTAELSYAFDEDVSKKLGASNLKLFIRGNDLFTFSKIKDLDPENLNAGVTNYPMYTTVSLGLKLTY</sequence>
<dbReference type="InterPro" id="IPR036942">
    <property type="entry name" value="Beta-barrel_TonB_sf"/>
</dbReference>
<evidence type="ECO:0000313" key="11">
    <source>
        <dbReference type="Proteomes" id="UP000323930"/>
    </source>
</evidence>
<evidence type="ECO:0000256" key="1">
    <source>
        <dbReference type="ARBA" id="ARBA00004571"/>
    </source>
</evidence>
<comment type="similarity">
    <text evidence="7">Belongs to the TonB-dependent receptor family.</text>
</comment>
<keyword evidence="2 7" id="KW-0813">Transport</keyword>
<reference evidence="10 11" key="1">
    <citation type="submission" date="2019-08" db="EMBL/GenBank/DDBJ databases">
        <title>Seonamhaeicola sediminis sp. nov., isolated from marine sediment.</title>
        <authorList>
            <person name="Cao W.R."/>
        </authorList>
    </citation>
    <scope>NUCLEOTIDE SEQUENCE [LARGE SCALE GENOMIC DNA]</scope>
    <source>
        <strain evidence="10 11">B011</strain>
    </source>
</reference>
<organism evidence="10 11">
    <name type="scientific">Seonamhaeicola marinus</name>
    <dbReference type="NCBI Taxonomy" id="1912246"/>
    <lineage>
        <taxon>Bacteria</taxon>
        <taxon>Pseudomonadati</taxon>
        <taxon>Bacteroidota</taxon>
        <taxon>Flavobacteriia</taxon>
        <taxon>Flavobacteriales</taxon>
        <taxon>Flavobacteriaceae</taxon>
    </lineage>
</organism>
<evidence type="ECO:0000256" key="7">
    <source>
        <dbReference type="PROSITE-ProRule" id="PRU01360"/>
    </source>
</evidence>